<protein>
    <submittedName>
        <fullName evidence="1">Uncharacterized protein</fullName>
    </submittedName>
</protein>
<dbReference type="EMBL" id="SWKV01000473">
    <property type="protein sequence ID" value="KAF3021866.1"/>
    <property type="molecule type" value="Genomic_DNA"/>
</dbReference>
<comment type="caution">
    <text evidence="1">The sequence shown here is derived from an EMBL/GenBank/DDBJ whole genome shotgun (WGS) entry which is preliminary data.</text>
</comment>
<evidence type="ECO:0000313" key="2">
    <source>
        <dbReference type="Proteomes" id="UP000758155"/>
    </source>
</evidence>
<evidence type="ECO:0000313" key="1">
    <source>
        <dbReference type="EMBL" id="KAF3021866.1"/>
    </source>
</evidence>
<organism evidence="1 2">
    <name type="scientific">Didymella heteroderae</name>
    <dbReference type="NCBI Taxonomy" id="1769908"/>
    <lineage>
        <taxon>Eukaryota</taxon>
        <taxon>Fungi</taxon>
        <taxon>Dikarya</taxon>
        <taxon>Ascomycota</taxon>
        <taxon>Pezizomycotina</taxon>
        <taxon>Dothideomycetes</taxon>
        <taxon>Pleosporomycetidae</taxon>
        <taxon>Pleosporales</taxon>
        <taxon>Pleosporineae</taxon>
        <taxon>Didymellaceae</taxon>
        <taxon>Didymella</taxon>
    </lineage>
</organism>
<gene>
    <name evidence="1" type="ORF">E8E12_000267</name>
</gene>
<proteinExistence type="predicted"/>
<name>A0A9P4WF68_9PLEO</name>
<keyword evidence="2" id="KW-1185">Reference proteome</keyword>
<reference evidence="1" key="1">
    <citation type="submission" date="2019-04" db="EMBL/GenBank/DDBJ databases">
        <title>Sequencing of skin fungus with MAO and IRED activity.</title>
        <authorList>
            <person name="Marsaioli A.J."/>
            <person name="Bonatto J.M.C."/>
            <person name="Reis Junior O."/>
        </authorList>
    </citation>
    <scope>NUCLEOTIDE SEQUENCE</scope>
    <source>
        <strain evidence="1">28M1</strain>
    </source>
</reference>
<dbReference type="Proteomes" id="UP000758155">
    <property type="component" value="Unassembled WGS sequence"/>
</dbReference>
<dbReference type="OrthoDB" id="3682027at2759"/>
<dbReference type="AlphaFoldDB" id="A0A9P4WF68"/>
<accession>A0A9P4WF68</accession>
<sequence>MVAAEITRTSAADVIPASLHTLILTDARCNCFEQFSRDLVCADSSASGLKKIALYHRYPSPGTDREIVSKLEDAGIEVLEYIPDCCLRSDDEFYHPWKYSPDEIGKLENSRHERYSTEWDRAALQCDSDDE</sequence>